<name>A0A239M6A7_9ACTN</name>
<dbReference type="RefSeq" id="WP_089227444.1">
    <property type="nucleotide sequence ID" value="NZ_CP108152.1"/>
</dbReference>
<evidence type="ECO:0000313" key="1">
    <source>
        <dbReference type="EMBL" id="SNT38447.1"/>
    </source>
</evidence>
<dbReference type="GeneID" id="95787472"/>
<accession>A0A239M6A7</accession>
<gene>
    <name evidence="1" type="ORF">SAMN05216252_1234</name>
</gene>
<keyword evidence="2" id="KW-1185">Reference proteome</keyword>
<dbReference type="Proteomes" id="UP000198280">
    <property type="component" value="Unassembled WGS sequence"/>
</dbReference>
<dbReference type="OrthoDB" id="4231060at2"/>
<evidence type="ECO:0000313" key="2">
    <source>
        <dbReference type="Proteomes" id="UP000198280"/>
    </source>
</evidence>
<reference evidence="1 2" key="1">
    <citation type="submission" date="2017-06" db="EMBL/GenBank/DDBJ databases">
        <authorList>
            <person name="Kim H.J."/>
            <person name="Triplett B.A."/>
        </authorList>
    </citation>
    <scope>NUCLEOTIDE SEQUENCE [LARGE SCALE GENOMIC DNA]</scope>
    <source>
        <strain evidence="1 2">CGMCC 4.1858</strain>
    </source>
</reference>
<organism evidence="1 2">
    <name type="scientific">Actinacidiphila glaucinigra</name>
    <dbReference type="NCBI Taxonomy" id="235986"/>
    <lineage>
        <taxon>Bacteria</taxon>
        <taxon>Bacillati</taxon>
        <taxon>Actinomycetota</taxon>
        <taxon>Actinomycetes</taxon>
        <taxon>Kitasatosporales</taxon>
        <taxon>Streptomycetaceae</taxon>
        <taxon>Actinacidiphila</taxon>
    </lineage>
</organism>
<dbReference type="EMBL" id="FZOF01000023">
    <property type="protein sequence ID" value="SNT38447.1"/>
    <property type="molecule type" value="Genomic_DNA"/>
</dbReference>
<protein>
    <submittedName>
        <fullName evidence="1">Uncharacterized protein</fullName>
    </submittedName>
</protein>
<proteinExistence type="predicted"/>
<sequence length="74" mass="7574">MNLLDTPQQSPGGVPLGAHLDAVDARWIELHAALIAAGVPPLPGDSDAVHTIARQLDDATVGAVVAWIDSAASR</sequence>
<dbReference type="AlphaFoldDB" id="A0A239M6A7"/>